<reference evidence="1" key="1">
    <citation type="journal article" date="2023" name="ISME J.">
        <title>Emergence of putative energy parasites within Clostridia revealed by genome analysis of a novel endosymbiotic clade.</title>
        <authorList>
            <person name="Takahashi K."/>
            <person name="Kuwahara H."/>
            <person name="Horikawa Y."/>
            <person name="Izawa K."/>
            <person name="Kato D."/>
            <person name="Inagaki T."/>
            <person name="Yuki M."/>
            <person name="Ohkuma M."/>
            <person name="Hongoh Y."/>
        </authorList>
    </citation>
    <scope>NUCLEOTIDE SEQUENCE</scope>
    <source>
        <strain evidence="1">CfP3-15</strain>
    </source>
</reference>
<dbReference type="Proteomes" id="UP001337580">
    <property type="component" value="Chromosome"/>
</dbReference>
<dbReference type="SUPFAM" id="SSF51161">
    <property type="entry name" value="Trimeric LpxA-like enzymes"/>
    <property type="match status" value="1"/>
</dbReference>
<protein>
    <submittedName>
        <fullName evidence="1">Uncharacterized protein</fullName>
    </submittedName>
</protein>
<name>A0AA48KX47_9FIRM</name>
<organism evidence="1">
    <name type="scientific">Candidatus Improbicoccus pseudotrichonymphae</name>
    <dbReference type="NCBI Taxonomy" id="3033792"/>
    <lineage>
        <taxon>Bacteria</taxon>
        <taxon>Bacillati</taxon>
        <taxon>Bacillota</taxon>
        <taxon>Clostridia</taxon>
        <taxon>Candidatus Improbicoccus</taxon>
    </lineage>
</organism>
<sequence length="215" mass="24082">MKKLKIGNKILSISFAILAFFVVSEIDFNPAKAMRTEQGNKTVTYFFGQDENENKYTHQTIEGNLVIEKGVSVAECAFASTIIKGDVTIKEGVHLNRWAFKSARIDGNVTLEANTEVGFQTFVSSVIRGNITIHNVYSHSPTFEMALVWGNVTLKQDVHHSRFSRPLFAYTIILGSVIVEEGAYISSRAFSCSEINHLIDNRIDGKAFEDIIIYH</sequence>
<accession>A0AA48KX47</accession>
<gene>
    <name evidence="1" type="ORF">CfP315_0596</name>
</gene>
<dbReference type="EMBL" id="AP027924">
    <property type="protein sequence ID" value="BED92023.1"/>
    <property type="molecule type" value="Genomic_DNA"/>
</dbReference>
<dbReference type="AlphaFoldDB" id="A0AA48KX47"/>
<evidence type="ECO:0000313" key="1">
    <source>
        <dbReference type="EMBL" id="BED92023.1"/>
    </source>
</evidence>
<dbReference type="Gene3D" id="2.160.10.10">
    <property type="entry name" value="Hexapeptide repeat proteins"/>
    <property type="match status" value="1"/>
</dbReference>
<dbReference type="KEGG" id="ips:CfP315_0596"/>
<proteinExistence type="predicted"/>
<dbReference type="InterPro" id="IPR011004">
    <property type="entry name" value="Trimer_LpxA-like_sf"/>
</dbReference>